<reference evidence="2" key="1">
    <citation type="journal article" date="2023" name="Hortic. Res.">
        <title>A chromosome-level phased genome enabling allele-level studies in sweet orange: a case study on citrus Huanglongbing tolerance.</title>
        <authorList>
            <person name="Wu B."/>
            <person name="Yu Q."/>
            <person name="Deng Z."/>
            <person name="Duan Y."/>
            <person name="Luo F."/>
            <person name="Gmitter F. Jr."/>
        </authorList>
    </citation>
    <scope>NUCLEOTIDE SEQUENCE [LARGE SCALE GENOMIC DNA]</scope>
    <source>
        <strain evidence="2">cv. Valencia</strain>
    </source>
</reference>
<evidence type="ECO:0000313" key="2">
    <source>
        <dbReference type="Proteomes" id="UP000829398"/>
    </source>
</evidence>
<dbReference type="Proteomes" id="UP000829398">
    <property type="component" value="Chromosome 3"/>
</dbReference>
<gene>
    <name evidence="1" type="ORF">KPL71_008506</name>
</gene>
<proteinExistence type="predicted"/>
<sequence length="376" mass="40397">MATFLSCAFILFFLCLSVISPAEAQTGGFSVELIHRDSPKSPFYNPNETPYQRLRNALNRSANRLSHFNKNSSVSSSKVSQADIIPNVGEYLIRISIGTPPVEILAVADTGSDLIWTQCQPCPPSQCYKQDNPLFDPQKSSTYKYLSCSSSQCAPPIKDSCSAEGNCKYSVSYGDESFSNGDLATETVTVGSTSGQAVALPEIVFGCGTKNGGKFNSKTDGIVGLGGGDASLISQMKTTIAGDQRLGFTSGSTPGGDIVIDSGTTLTYLPPAYASKLLSVMSSMIAAQPVEGPYDLCYSISSRPQFPEVTIHFRDADVKLSPSNFFMNISEDLVCSVFNARDDIPLYGNIMQTNFLIGYDIEGRTVSFKPTDCSKQ</sequence>
<keyword evidence="2" id="KW-1185">Reference proteome</keyword>
<organism evidence="1 2">
    <name type="scientific">Citrus sinensis</name>
    <name type="common">Sweet orange</name>
    <name type="synonym">Citrus aurantium var. sinensis</name>
    <dbReference type="NCBI Taxonomy" id="2711"/>
    <lineage>
        <taxon>Eukaryota</taxon>
        <taxon>Viridiplantae</taxon>
        <taxon>Streptophyta</taxon>
        <taxon>Embryophyta</taxon>
        <taxon>Tracheophyta</taxon>
        <taxon>Spermatophyta</taxon>
        <taxon>Magnoliopsida</taxon>
        <taxon>eudicotyledons</taxon>
        <taxon>Gunneridae</taxon>
        <taxon>Pentapetalae</taxon>
        <taxon>rosids</taxon>
        <taxon>malvids</taxon>
        <taxon>Sapindales</taxon>
        <taxon>Rutaceae</taxon>
        <taxon>Aurantioideae</taxon>
        <taxon>Citrus</taxon>
    </lineage>
</organism>
<dbReference type="EMBL" id="CM039172">
    <property type="protein sequence ID" value="KAH9781523.1"/>
    <property type="molecule type" value="Genomic_DNA"/>
</dbReference>
<comment type="caution">
    <text evidence="1">The sequence shown here is derived from an EMBL/GenBank/DDBJ whole genome shotgun (WGS) entry which is preliminary data.</text>
</comment>
<name>A0ACB8M7A1_CITSI</name>
<protein>
    <submittedName>
        <fullName evidence="1">Aspartic proteinase CDR1</fullName>
    </submittedName>
</protein>
<accession>A0ACB8M7A1</accession>
<evidence type="ECO:0000313" key="1">
    <source>
        <dbReference type="EMBL" id="KAH9781523.1"/>
    </source>
</evidence>